<dbReference type="Gene3D" id="2.60.120.10">
    <property type="entry name" value="Jelly Rolls"/>
    <property type="match status" value="1"/>
</dbReference>
<proteinExistence type="predicted"/>
<dbReference type="InterPro" id="IPR013096">
    <property type="entry name" value="Cupin_2"/>
</dbReference>
<feature type="domain" description="Cupin type-2" evidence="1">
    <location>
        <begin position="45"/>
        <end position="117"/>
    </location>
</feature>
<dbReference type="OrthoDB" id="3620182at2"/>
<gene>
    <name evidence="2" type="ORF">SAMN05444171_2112</name>
</gene>
<evidence type="ECO:0000313" key="2">
    <source>
        <dbReference type="EMBL" id="SEC72327.1"/>
    </source>
</evidence>
<dbReference type="InterPro" id="IPR014710">
    <property type="entry name" value="RmlC-like_jellyroll"/>
</dbReference>
<evidence type="ECO:0000259" key="1">
    <source>
        <dbReference type="Pfam" id="PF07883"/>
    </source>
</evidence>
<dbReference type="CDD" id="cd02210">
    <property type="entry name" value="cupin_BLR2406-like"/>
    <property type="match status" value="1"/>
</dbReference>
<dbReference type="InterPro" id="IPR052535">
    <property type="entry name" value="Bacilysin_H2HPP_isomerase"/>
</dbReference>
<dbReference type="EMBL" id="FNTI01000001">
    <property type="protein sequence ID" value="SEC72327.1"/>
    <property type="molecule type" value="Genomic_DNA"/>
</dbReference>
<dbReference type="Pfam" id="PF07883">
    <property type="entry name" value="Cupin_2"/>
    <property type="match status" value="1"/>
</dbReference>
<dbReference type="PANTHER" id="PTHR40112">
    <property type="entry name" value="H2HPP ISOMERASE"/>
    <property type="match status" value="1"/>
</dbReference>
<accession>A0A1M6VWF6</accession>
<dbReference type="InterPro" id="IPR011051">
    <property type="entry name" value="RmlC_Cupin_sf"/>
</dbReference>
<reference evidence="2 3" key="1">
    <citation type="submission" date="2016-10" db="EMBL/GenBank/DDBJ databases">
        <authorList>
            <person name="de Groot N.N."/>
        </authorList>
    </citation>
    <scope>NUCLEOTIDE SEQUENCE [LARGE SCALE GENOMIC DNA]</scope>
    <source>
        <strain evidence="2 3">GAS522</strain>
    </source>
</reference>
<evidence type="ECO:0000313" key="3">
    <source>
        <dbReference type="Proteomes" id="UP000183208"/>
    </source>
</evidence>
<name>A0A1M6VWF6_9BRAD</name>
<dbReference type="PANTHER" id="PTHR40112:SF1">
    <property type="entry name" value="H2HPP ISOMERASE"/>
    <property type="match status" value="1"/>
</dbReference>
<dbReference type="AlphaFoldDB" id="A0A1M6VWF6"/>
<dbReference type="Proteomes" id="UP000183208">
    <property type="component" value="Unassembled WGS sequence"/>
</dbReference>
<protein>
    <submittedName>
        <fullName evidence="2">Cupin domain-containing protein</fullName>
    </submittedName>
</protein>
<organism evidence="2 3">
    <name type="scientific">Bradyrhizobium lablabi</name>
    <dbReference type="NCBI Taxonomy" id="722472"/>
    <lineage>
        <taxon>Bacteria</taxon>
        <taxon>Pseudomonadati</taxon>
        <taxon>Pseudomonadota</taxon>
        <taxon>Alphaproteobacteria</taxon>
        <taxon>Hyphomicrobiales</taxon>
        <taxon>Nitrobacteraceae</taxon>
        <taxon>Bradyrhizobium</taxon>
    </lineage>
</organism>
<dbReference type="SUPFAM" id="SSF51182">
    <property type="entry name" value="RmlC-like cupins"/>
    <property type="match status" value="1"/>
</dbReference>
<sequence>MSSSAAIHIVSPAEFDRGTAQTSGSERRAAIAPALGITSAIWGGLFEVEPGSRTGIHHHGEQETIAYVLSGICEIRWGESGESVARARAGDFIHVPAFLPHMEINPSKQEPFRWVVVRSTATPIVVNLPDDTWP</sequence>
<dbReference type="RefSeq" id="WP_074818538.1">
    <property type="nucleotide sequence ID" value="NZ_FNTI01000001.1"/>
</dbReference>